<dbReference type="Proteomes" id="UP000003157">
    <property type="component" value="Unassembled WGS sequence"/>
</dbReference>
<dbReference type="Gene3D" id="3.30.70.120">
    <property type="match status" value="1"/>
</dbReference>
<feature type="transmembrane region" description="Helical" evidence="6">
    <location>
        <begin position="108"/>
        <end position="127"/>
    </location>
</feature>
<feature type="transmembrane region" description="Helical" evidence="6">
    <location>
        <begin position="147"/>
        <end position="169"/>
    </location>
</feature>
<evidence type="ECO:0000256" key="5">
    <source>
        <dbReference type="ARBA" id="ARBA00023136"/>
    </source>
</evidence>
<feature type="transmembrane region" description="Helical" evidence="6">
    <location>
        <begin position="34"/>
        <end position="52"/>
    </location>
</feature>
<dbReference type="PANTHER" id="PTHR33545">
    <property type="entry name" value="UPF0750 MEMBRANE PROTEIN YITT-RELATED"/>
    <property type="match status" value="1"/>
</dbReference>
<evidence type="ECO:0000313" key="8">
    <source>
        <dbReference type="EMBL" id="EFW05638.1"/>
    </source>
</evidence>
<keyword evidence="9" id="KW-1185">Reference proteome</keyword>
<feature type="domain" description="DUF2179" evidence="7">
    <location>
        <begin position="223"/>
        <end position="276"/>
    </location>
</feature>
<dbReference type="InterPro" id="IPR003740">
    <property type="entry name" value="YitT"/>
</dbReference>
<gene>
    <name evidence="8" type="ORF">HMPREF9488_01087</name>
</gene>
<sequence length="284" mass="31259">MRRMKQKLLHIVYIVVGNILIAFALSTLLLENNIIAGGVSGIGIIFNHYFGLSISLSVGILNVCLFVLGFLFLGKVFAMTTLVSTFLFPFLLEFFESQPVFHHYLNDPLLASIIAGCLIGIGVGLVLKANASTGGVDILAILLHRKFGAPVHIVLNITDLTILLFQFSFNDTTHVIYGIVTVMMTTIMLNKTLTAGTSLMQLVVISDYYEDIKDMILHDHDAGVTLLASEKGYTEENSKLVLSILPYRKLPDIKEKVNQIDPLAFMIVSHVDEVGGKGFTLEKK</sequence>
<feature type="transmembrane region" description="Helical" evidence="6">
    <location>
        <begin position="7"/>
        <end position="28"/>
    </location>
</feature>
<evidence type="ECO:0000259" key="7">
    <source>
        <dbReference type="Pfam" id="PF10035"/>
    </source>
</evidence>
<evidence type="ECO:0000256" key="2">
    <source>
        <dbReference type="ARBA" id="ARBA00022475"/>
    </source>
</evidence>
<dbReference type="InterPro" id="IPR051461">
    <property type="entry name" value="UPF0750_membrane"/>
</dbReference>
<dbReference type="Pfam" id="PF02588">
    <property type="entry name" value="YitT_membrane"/>
    <property type="match status" value="1"/>
</dbReference>
<dbReference type="InterPro" id="IPR015867">
    <property type="entry name" value="N-reg_PII/ATP_PRibTrfase_C"/>
</dbReference>
<dbReference type="PIRSF" id="PIRSF006483">
    <property type="entry name" value="Membrane_protein_YitT"/>
    <property type="match status" value="1"/>
</dbReference>
<comment type="subcellular location">
    <subcellularLocation>
        <location evidence="1">Cell membrane</location>
        <topology evidence="1">Multi-pass membrane protein</topology>
    </subcellularLocation>
</comment>
<keyword evidence="5 6" id="KW-0472">Membrane</keyword>
<dbReference type="GO" id="GO:0005886">
    <property type="term" value="C:plasma membrane"/>
    <property type="evidence" value="ECO:0007669"/>
    <property type="project" value="UniProtKB-SubCell"/>
</dbReference>
<proteinExistence type="predicted"/>
<dbReference type="InterPro" id="IPR019264">
    <property type="entry name" value="DUF2179"/>
</dbReference>
<name>E7G8J9_9FIRM</name>
<dbReference type="EMBL" id="ADKX01000018">
    <property type="protein sequence ID" value="EFW05638.1"/>
    <property type="molecule type" value="Genomic_DNA"/>
</dbReference>
<accession>E7G8J9</accession>
<dbReference type="AlphaFoldDB" id="E7G8J9"/>
<evidence type="ECO:0000256" key="1">
    <source>
        <dbReference type="ARBA" id="ARBA00004651"/>
    </source>
</evidence>
<organism evidence="8 9">
    <name type="scientific">Coprobacillus cateniformis</name>
    <dbReference type="NCBI Taxonomy" id="100884"/>
    <lineage>
        <taxon>Bacteria</taxon>
        <taxon>Bacillati</taxon>
        <taxon>Bacillota</taxon>
        <taxon>Erysipelotrichia</taxon>
        <taxon>Erysipelotrichales</taxon>
        <taxon>Coprobacillaceae</taxon>
        <taxon>Coprobacillus</taxon>
    </lineage>
</organism>
<evidence type="ECO:0000256" key="3">
    <source>
        <dbReference type="ARBA" id="ARBA00022692"/>
    </source>
</evidence>
<dbReference type="Pfam" id="PF10035">
    <property type="entry name" value="DUF2179"/>
    <property type="match status" value="1"/>
</dbReference>
<dbReference type="STRING" id="100884.GCA_000269565_02933"/>
<evidence type="ECO:0000256" key="4">
    <source>
        <dbReference type="ARBA" id="ARBA00022989"/>
    </source>
</evidence>
<reference evidence="8 9" key="1">
    <citation type="submission" date="2010-12" db="EMBL/GenBank/DDBJ databases">
        <title>The Genome Sequence of Coprobacillus sp. strain 29_1.</title>
        <authorList>
            <consortium name="The Broad Institute Genome Sequencing Platform"/>
            <person name="Earl A."/>
            <person name="Ward D."/>
            <person name="Feldgarden M."/>
            <person name="Gevers D."/>
            <person name="Daigneault M."/>
            <person name="Sibley C.D."/>
            <person name="White A."/>
            <person name="Strauss J."/>
            <person name="Allen-Vercoe E."/>
            <person name="Young S.K."/>
            <person name="Zeng Q."/>
            <person name="Gargeya S."/>
            <person name="Fitzgerald M."/>
            <person name="Haas B."/>
            <person name="Abouelleil A."/>
            <person name="Alvarado L."/>
            <person name="Arachchi H.M."/>
            <person name="Berlin A."/>
            <person name="Brown A."/>
            <person name="Chapman S.B."/>
            <person name="Chen Z."/>
            <person name="Dunbar C."/>
            <person name="Freedman E."/>
            <person name="Gearin G."/>
            <person name="Gellesch M."/>
            <person name="Goldberg J."/>
            <person name="Griggs A."/>
            <person name="Gujja S."/>
            <person name="Heilman E."/>
            <person name="Heiman D."/>
            <person name="Howarth C."/>
            <person name="Larson L."/>
            <person name="Lui A."/>
            <person name="MacDonald P.J.P."/>
            <person name="Mehta T."/>
            <person name="Montmayeur A."/>
            <person name="Murphy C."/>
            <person name="Neiman D."/>
            <person name="Pearson M."/>
            <person name="Priest M."/>
            <person name="Roberts A."/>
            <person name="Saif S."/>
            <person name="Shea T."/>
            <person name="Shenoy N."/>
            <person name="Sisk P."/>
            <person name="Stolte C."/>
            <person name="Sykes S."/>
            <person name="White J."/>
            <person name="Yandava C."/>
            <person name="Nusbaum C."/>
            <person name="Birren B."/>
        </authorList>
    </citation>
    <scope>NUCLEOTIDE SEQUENCE [LARGE SCALE GENOMIC DNA]</scope>
    <source>
        <strain evidence="8 9">29_1</strain>
    </source>
</reference>
<dbReference type="CDD" id="cd16380">
    <property type="entry name" value="YitT_C"/>
    <property type="match status" value="1"/>
</dbReference>
<dbReference type="eggNOG" id="COG1284">
    <property type="taxonomic scope" value="Bacteria"/>
</dbReference>
<dbReference type="HOGENOM" id="CLU_063199_1_1_9"/>
<evidence type="ECO:0000313" key="9">
    <source>
        <dbReference type="Proteomes" id="UP000003157"/>
    </source>
</evidence>
<evidence type="ECO:0000256" key="6">
    <source>
        <dbReference type="SAM" id="Phobius"/>
    </source>
</evidence>
<dbReference type="PANTHER" id="PTHR33545:SF5">
    <property type="entry name" value="UPF0750 MEMBRANE PROTEIN YITT"/>
    <property type="match status" value="1"/>
</dbReference>
<keyword evidence="2" id="KW-1003">Cell membrane</keyword>
<feature type="transmembrane region" description="Helical" evidence="6">
    <location>
        <begin position="175"/>
        <end position="193"/>
    </location>
</feature>
<protein>
    <recommendedName>
        <fullName evidence="7">DUF2179 domain-containing protein</fullName>
    </recommendedName>
</protein>
<keyword evidence="4 6" id="KW-1133">Transmembrane helix</keyword>
<keyword evidence="3 6" id="KW-0812">Transmembrane</keyword>
<feature type="transmembrane region" description="Helical" evidence="6">
    <location>
        <begin position="64"/>
        <end position="88"/>
    </location>
</feature>
<comment type="caution">
    <text evidence="8">The sequence shown here is derived from an EMBL/GenBank/DDBJ whole genome shotgun (WGS) entry which is preliminary data.</text>
</comment>